<protein>
    <submittedName>
        <fullName evidence="1">Uncharacterized protein</fullName>
    </submittedName>
</protein>
<evidence type="ECO:0000313" key="2">
    <source>
        <dbReference type="Proteomes" id="UP000004471"/>
    </source>
</evidence>
<evidence type="ECO:0000313" key="1">
    <source>
        <dbReference type="EMBL" id="EGH29566.1"/>
    </source>
</evidence>
<sequence length="138" mass="15187">MSYVTDASVLNFKAADRLVVDASDTSVSGGATSALELQRLLSLGVSINTVRNLHSKMYLLGEDLVVGSCNLSSNSQKTLIELAFHTRDKVEIRTAEEVFEKLVGEGEMVDTEFVERILRLPVDPPPLYTTSDIEPPRF</sequence>
<name>F3FH80_PSESX</name>
<organism evidence="1 2">
    <name type="scientific">Pseudomonas syringae pv. japonica str. M301072</name>
    <dbReference type="NCBI Taxonomy" id="629262"/>
    <lineage>
        <taxon>Bacteria</taxon>
        <taxon>Pseudomonadati</taxon>
        <taxon>Pseudomonadota</taxon>
        <taxon>Gammaproteobacteria</taxon>
        <taxon>Pseudomonadales</taxon>
        <taxon>Pseudomonadaceae</taxon>
        <taxon>Pseudomonas</taxon>
        <taxon>Pseudomonas syringae</taxon>
    </lineage>
</organism>
<accession>F3FH80</accession>
<comment type="caution">
    <text evidence="1">The sequence shown here is derived from an EMBL/GenBank/DDBJ whole genome shotgun (WGS) entry which is preliminary data.</text>
</comment>
<dbReference type="HOGENOM" id="CLU_1853526_0_0_6"/>
<dbReference type="PATRIC" id="fig|629262.5.peg.1906"/>
<dbReference type="Proteomes" id="UP000004471">
    <property type="component" value="Unassembled WGS sequence"/>
</dbReference>
<dbReference type="Gene3D" id="3.30.870.10">
    <property type="entry name" value="Endonuclease Chain A"/>
    <property type="match status" value="1"/>
</dbReference>
<proteinExistence type="predicted"/>
<gene>
    <name evidence="1" type="ORF">PSYJA_11530</name>
</gene>
<dbReference type="EMBL" id="AEAH01000538">
    <property type="protein sequence ID" value="EGH29566.1"/>
    <property type="molecule type" value="Genomic_DNA"/>
</dbReference>
<dbReference type="SUPFAM" id="SSF56024">
    <property type="entry name" value="Phospholipase D/nuclease"/>
    <property type="match status" value="1"/>
</dbReference>
<dbReference type="AlphaFoldDB" id="F3FH80"/>
<reference evidence="1 2" key="1">
    <citation type="journal article" date="2011" name="PLoS Pathog.">
        <title>Dynamic evolution of pathogenicity revealed by sequencing and comparative genomics of 19 Pseudomonas syringae isolates.</title>
        <authorList>
            <person name="Baltrus D.A."/>
            <person name="Nishimura M.T."/>
            <person name="Romanchuk A."/>
            <person name="Chang J.H."/>
            <person name="Mukhtar M.S."/>
            <person name="Cherkis K."/>
            <person name="Roach J."/>
            <person name="Grant S.R."/>
            <person name="Jones C.D."/>
            <person name="Dangl J.L."/>
        </authorList>
    </citation>
    <scope>NUCLEOTIDE SEQUENCE [LARGE SCALE GENOMIC DNA]</scope>
    <source>
        <strain evidence="2">M301072PT</strain>
    </source>
</reference>